<comment type="subcellular location">
    <subcellularLocation>
        <location evidence="6">Endoplasmic reticulum membrane</location>
        <topology evidence="6">Multi-pass membrane protein</topology>
    </subcellularLocation>
    <subcellularLocation>
        <location evidence="6">Endoplasmic reticulum-Golgi intermediate compartment membrane</location>
        <topology evidence="6">Multi-pass membrane protein</topology>
    </subcellularLocation>
    <subcellularLocation>
        <location evidence="6">Cytoplasmic vesicle</location>
        <location evidence="6">COPII-coated vesicle membrane</location>
        <topology evidence="6">Multi-pass membrane protein</topology>
    </subcellularLocation>
</comment>
<dbReference type="PANTHER" id="PTHR31792">
    <property type="entry name" value="VACUOLAR ATPASE ASSEMBLY INTEGRAL MEMBRANE PROTEIN VMA21"/>
    <property type="match status" value="1"/>
</dbReference>
<dbReference type="Pfam" id="PF09446">
    <property type="entry name" value="VMA21"/>
    <property type="match status" value="1"/>
</dbReference>
<dbReference type="AlphaFoldDB" id="H6BSU6"/>
<evidence type="ECO:0000256" key="3">
    <source>
        <dbReference type="ARBA" id="ARBA00022989"/>
    </source>
</evidence>
<evidence type="ECO:0000313" key="9">
    <source>
        <dbReference type="Proteomes" id="UP000007304"/>
    </source>
</evidence>
<gene>
    <name evidence="8" type="ORF">HMPREF1120_02422</name>
</gene>
<keyword evidence="3 6" id="KW-1133">Transmembrane helix</keyword>
<evidence type="ECO:0000256" key="2">
    <source>
        <dbReference type="ARBA" id="ARBA00022824"/>
    </source>
</evidence>
<feature type="transmembrane region" description="Helical" evidence="6">
    <location>
        <begin position="37"/>
        <end position="58"/>
    </location>
</feature>
<dbReference type="InterPro" id="IPR019013">
    <property type="entry name" value="Vma21"/>
</dbReference>
<proteinExistence type="inferred from homology"/>
<feature type="region of interest" description="Disordered" evidence="7">
    <location>
        <begin position="1"/>
        <end position="29"/>
    </location>
</feature>
<dbReference type="OMA" id="AMKEDQT"/>
<comment type="function">
    <text evidence="6">Required for the assembly of the V0 complex of the vacuolar ATPase (V-ATPase) in the endoplasmic reticulum.</text>
</comment>
<reference evidence="8" key="1">
    <citation type="submission" date="2011-07" db="EMBL/GenBank/DDBJ databases">
        <title>The Genome Sequence of Exophiala (Wangiella) dermatitidis NIH/UT8656.</title>
        <authorList>
            <consortium name="The Broad Institute Genome Sequencing Platform"/>
            <person name="Cuomo C."/>
            <person name="Wang Z."/>
            <person name="Hunicke-Smith S."/>
            <person name="Szanislo P.J."/>
            <person name="Earl A."/>
            <person name="Young S.K."/>
            <person name="Zeng Q."/>
            <person name="Gargeya S."/>
            <person name="Fitzgerald M."/>
            <person name="Haas B."/>
            <person name="Abouelleil A."/>
            <person name="Alvarado L."/>
            <person name="Arachchi H.M."/>
            <person name="Berlin A."/>
            <person name="Brown A."/>
            <person name="Chapman S.B."/>
            <person name="Chen Z."/>
            <person name="Dunbar C."/>
            <person name="Freedman E."/>
            <person name="Gearin G."/>
            <person name="Gellesch M."/>
            <person name="Goldberg J."/>
            <person name="Griggs A."/>
            <person name="Gujja S."/>
            <person name="Heiman D."/>
            <person name="Howarth C."/>
            <person name="Larson L."/>
            <person name="Lui A."/>
            <person name="MacDonald P.J.P."/>
            <person name="Montmayeur A."/>
            <person name="Murphy C."/>
            <person name="Neiman D."/>
            <person name="Pearson M."/>
            <person name="Priest M."/>
            <person name="Roberts A."/>
            <person name="Saif S."/>
            <person name="Shea T."/>
            <person name="Shenoy N."/>
            <person name="Sisk P."/>
            <person name="Stolte C."/>
            <person name="Sykes S."/>
            <person name="Wortman J."/>
            <person name="Nusbaum C."/>
            <person name="Birren B."/>
        </authorList>
    </citation>
    <scope>NUCLEOTIDE SEQUENCE</scope>
    <source>
        <strain evidence="8">NIH/UT8656</strain>
    </source>
</reference>
<dbReference type="HAMAP" id="MF_03058">
    <property type="entry name" value="VMA21"/>
    <property type="match status" value="1"/>
</dbReference>
<dbReference type="PANTHER" id="PTHR31792:SF3">
    <property type="entry name" value="VACUOLAR ATPASE ASSEMBLY INTEGRAL MEMBRANE PROTEIN VMA21"/>
    <property type="match status" value="1"/>
</dbReference>
<dbReference type="eggNOG" id="ENOG502SBNA">
    <property type="taxonomic scope" value="Eukaryota"/>
</dbReference>
<feature type="transmembrane region" description="Helical" evidence="6">
    <location>
        <begin position="91"/>
        <end position="112"/>
    </location>
</feature>
<dbReference type="GO" id="GO:0005789">
    <property type="term" value="C:endoplasmic reticulum membrane"/>
    <property type="evidence" value="ECO:0007669"/>
    <property type="project" value="UniProtKB-SubCell"/>
</dbReference>
<evidence type="ECO:0000256" key="7">
    <source>
        <dbReference type="SAM" id="MobiDB-lite"/>
    </source>
</evidence>
<dbReference type="GO" id="GO:0070072">
    <property type="term" value="P:vacuolar proton-transporting V-type ATPase complex assembly"/>
    <property type="evidence" value="ECO:0007669"/>
    <property type="project" value="UniProtKB-UniRule"/>
</dbReference>
<accession>H6BSU6</accession>
<comment type="caution">
    <text evidence="6">Lacks conserved residue(s) required for the propagation of feature annotation.</text>
</comment>
<keyword evidence="5 6" id="KW-0968">Cytoplasmic vesicle</keyword>
<organism evidence="8 9">
    <name type="scientific">Exophiala dermatitidis (strain ATCC 34100 / CBS 525.76 / NIH/UT8656)</name>
    <name type="common">Black yeast</name>
    <name type="synonym">Wangiella dermatitidis</name>
    <dbReference type="NCBI Taxonomy" id="858893"/>
    <lineage>
        <taxon>Eukaryota</taxon>
        <taxon>Fungi</taxon>
        <taxon>Dikarya</taxon>
        <taxon>Ascomycota</taxon>
        <taxon>Pezizomycotina</taxon>
        <taxon>Eurotiomycetes</taxon>
        <taxon>Chaetothyriomycetidae</taxon>
        <taxon>Chaetothyriales</taxon>
        <taxon>Herpotrichiellaceae</taxon>
        <taxon>Exophiala</taxon>
    </lineage>
</organism>
<dbReference type="Proteomes" id="UP000007304">
    <property type="component" value="Unassembled WGS sequence"/>
</dbReference>
<sequence length="132" mass="13880">MATRRNVAAQKAISEAQGGPSTSTQVSDTSPAVPASVIYKLLGFTMAMIFFPIGSYFLSVNLVFGGKEISCPSAPAVRYLHPDTSNSLGNATYAGAFAAIMANVVLVAYIIVAMKEDQTDKIEAGKKGKKTQ</sequence>
<evidence type="ECO:0000313" key="8">
    <source>
        <dbReference type="EMBL" id="EHY54251.1"/>
    </source>
</evidence>
<dbReference type="FunCoup" id="H6BSU6">
    <property type="interactions" value="45"/>
</dbReference>
<dbReference type="InParanoid" id="H6BSU6"/>
<comment type="similarity">
    <text evidence="6">Belongs to the VMA21 family.</text>
</comment>
<protein>
    <submittedName>
        <fullName evidence="8">Uncharacterized protein</fullName>
    </submittedName>
</protein>
<keyword evidence="1 6" id="KW-0812">Transmembrane</keyword>
<name>H6BSU6_EXODN</name>
<dbReference type="EMBL" id="JH226131">
    <property type="protein sequence ID" value="EHY54251.1"/>
    <property type="molecule type" value="Genomic_DNA"/>
</dbReference>
<dbReference type="GO" id="GO:0012507">
    <property type="term" value="C:ER to Golgi transport vesicle membrane"/>
    <property type="evidence" value="ECO:0007669"/>
    <property type="project" value="UniProtKB-SubCell"/>
</dbReference>
<dbReference type="GeneID" id="20307061"/>
<evidence type="ECO:0000256" key="6">
    <source>
        <dbReference type="HAMAP-Rule" id="MF_03058"/>
    </source>
</evidence>
<keyword evidence="4 6" id="KW-0472">Membrane</keyword>
<dbReference type="VEuPathDB" id="FungiDB:HMPREF1120_02422"/>
<evidence type="ECO:0000256" key="4">
    <source>
        <dbReference type="ARBA" id="ARBA00023136"/>
    </source>
</evidence>
<feature type="compositionally biased region" description="Polar residues" evidence="7">
    <location>
        <begin position="19"/>
        <end position="29"/>
    </location>
</feature>
<evidence type="ECO:0000256" key="5">
    <source>
        <dbReference type="ARBA" id="ARBA00023329"/>
    </source>
</evidence>
<dbReference type="HOGENOM" id="CLU_154717_1_1_1"/>
<evidence type="ECO:0000256" key="1">
    <source>
        <dbReference type="ARBA" id="ARBA00022692"/>
    </source>
</evidence>
<dbReference type="STRING" id="858893.H6BSU6"/>
<keyword evidence="2 6" id="KW-0256">Endoplasmic reticulum</keyword>
<keyword evidence="9" id="KW-1185">Reference proteome</keyword>
<dbReference type="GO" id="GO:0033116">
    <property type="term" value="C:endoplasmic reticulum-Golgi intermediate compartment membrane"/>
    <property type="evidence" value="ECO:0007669"/>
    <property type="project" value="UniProtKB-SubCell"/>
</dbReference>
<dbReference type="RefSeq" id="XP_009154712.1">
    <property type="nucleotide sequence ID" value="XM_009156464.1"/>
</dbReference>